<keyword evidence="7 8" id="KW-0472">Membrane</keyword>
<evidence type="ECO:0000256" key="2">
    <source>
        <dbReference type="ARBA" id="ARBA00007651"/>
    </source>
</evidence>
<dbReference type="GO" id="GO:0005886">
    <property type="term" value="C:plasma membrane"/>
    <property type="evidence" value="ECO:0007669"/>
    <property type="project" value="UniProtKB-SubCell"/>
</dbReference>
<evidence type="ECO:0000313" key="11">
    <source>
        <dbReference type="Proteomes" id="UP000516437"/>
    </source>
</evidence>
<comment type="caution">
    <text evidence="10">The sequence shown here is derived from an EMBL/GenBank/DDBJ whole genome shotgun (WGS) entry which is preliminary data.</text>
</comment>
<dbReference type="Pfam" id="PF04535">
    <property type="entry name" value="CASP_dom"/>
    <property type="match status" value="1"/>
</dbReference>
<organism evidence="10 11">
    <name type="scientific">Morella rubra</name>
    <name type="common">Chinese bayberry</name>
    <dbReference type="NCBI Taxonomy" id="262757"/>
    <lineage>
        <taxon>Eukaryota</taxon>
        <taxon>Viridiplantae</taxon>
        <taxon>Streptophyta</taxon>
        <taxon>Embryophyta</taxon>
        <taxon>Tracheophyta</taxon>
        <taxon>Spermatophyta</taxon>
        <taxon>Magnoliopsida</taxon>
        <taxon>eudicotyledons</taxon>
        <taxon>Gunneridae</taxon>
        <taxon>Pentapetalae</taxon>
        <taxon>rosids</taxon>
        <taxon>fabids</taxon>
        <taxon>Fagales</taxon>
        <taxon>Myricaceae</taxon>
        <taxon>Morella</taxon>
    </lineage>
</organism>
<evidence type="ECO:0000256" key="7">
    <source>
        <dbReference type="ARBA" id="ARBA00023136"/>
    </source>
</evidence>
<keyword evidence="6 8" id="KW-1133">Transmembrane helix</keyword>
<proteinExistence type="inferred from homology"/>
<evidence type="ECO:0000313" key="10">
    <source>
        <dbReference type="EMBL" id="KAB1216179.1"/>
    </source>
</evidence>
<gene>
    <name evidence="10" type="ORF">CJ030_MR4G029098</name>
</gene>
<dbReference type="OrthoDB" id="1898688at2759"/>
<dbReference type="InterPro" id="IPR006702">
    <property type="entry name" value="CASP_dom"/>
</dbReference>
<evidence type="ECO:0000259" key="9">
    <source>
        <dbReference type="Pfam" id="PF04535"/>
    </source>
</evidence>
<dbReference type="Proteomes" id="UP000516437">
    <property type="component" value="Chromosome 4"/>
</dbReference>
<keyword evidence="5 8" id="KW-0812">Transmembrane</keyword>
<comment type="subunit">
    <text evidence="3 8">Homodimer and heterodimers.</text>
</comment>
<evidence type="ECO:0000256" key="3">
    <source>
        <dbReference type="ARBA" id="ARBA00011489"/>
    </source>
</evidence>
<dbReference type="PANTHER" id="PTHR36488">
    <property type="entry name" value="CASP-LIKE PROTEIN 1U1"/>
    <property type="match status" value="1"/>
</dbReference>
<dbReference type="PANTHER" id="PTHR36488:SF8">
    <property type="entry name" value="CASP-LIKE PROTEIN 1U1"/>
    <property type="match status" value="1"/>
</dbReference>
<feature type="domain" description="Casparian strip membrane protein" evidence="9">
    <location>
        <begin position="16"/>
        <end position="170"/>
    </location>
</feature>
<evidence type="ECO:0000256" key="6">
    <source>
        <dbReference type="ARBA" id="ARBA00022989"/>
    </source>
</evidence>
<dbReference type="NCBIfam" id="TIGR01569">
    <property type="entry name" value="A_tha_TIGR01569"/>
    <property type="match status" value="1"/>
</dbReference>
<evidence type="ECO:0000256" key="1">
    <source>
        <dbReference type="ARBA" id="ARBA00004651"/>
    </source>
</evidence>
<name>A0A6A1VTD2_9ROSI</name>
<feature type="transmembrane region" description="Helical" evidence="8">
    <location>
        <begin position="159"/>
        <end position="183"/>
    </location>
</feature>
<feature type="transmembrane region" description="Helical" evidence="8">
    <location>
        <begin position="73"/>
        <end position="94"/>
    </location>
</feature>
<feature type="transmembrane region" description="Helical" evidence="8">
    <location>
        <begin position="23"/>
        <end position="42"/>
    </location>
</feature>
<evidence type="ECO:0000256" key="4">
    <source>
        <dbReference type="ARBA" id="ARBA00022475"/>
    </source>
</evidence>
<dbReference type="EMBL" id="RXIC02000022">
    <property type="protein sequence ID" value="KAB1216179.1"/>
    <property type="molecule type" value="Genomic_DNA"/>
</dbReference>
<accession>A0A6A1VTD2</accession>
<sequence length="186" mass="20096">MDVPRSDAKVLDSTPRRIRLYDVFLRILVLAFTSVAAVLVGVTRESKIIPITIAQGLPALHLTVTAKWQYMSAFVYFLVVNAIAGSYAAGSLFYSVAAGRSFKHDAALVLSILDLIILALLFSANGAAAAVGLIGRDGNSHVQWRKVCDVFDGYCHHMAAALVLSLMGCFAFLWLALLAVLGLRKK</sequence>
<protein>
    <recommendedName>
        <fullName evidence="8">CASP-like protein</fullName>
    </recommendedName>
</protein>
<dbReference type="InterPro" id="IPR006459">
    <property type="entry name" value="CASP/CASPL"/>
</dbReference>
<dbReference type="AlphaFoldDB" id="A0A6A1VTD2"/>
<evidence type="ECO:0000256" key="8">
    <source>
        <dbReference type="RuleBase" id="RU361233"/>
    </source>
</evidence>
<dbReference type="InterPro" id="IPR044173">
    <property type="entry name" value="CASPL"/>
</dbReference>
<keyword evidence="11" id="KW-1185">Reference proteome</keyword>
<feature type="transmembrane region" description="Helical" evidence="8">
    <location>
        <begin position="106"/>
        <end position="134"/>
    </location>
</feature>
<comment type="subcellular location">
    <subcellularLocation>
        <location evidence="1 8">Cell membrane</location>
        <topology evidence="1 8">Multi-pass membrane protein</topology>
    </subcellularLocation>
</comment>
<reference evidence="10 11" key="1">
    <citation type="journal article" date="2019" name="Plant Biotechnol. J.">
        <title>The red bayberry genome and genetic basis of sex determination.</title>
        <authorList>
            <person name="Jia H.M."/>
            <person name="Jia H.J."/>
            <person name="Cai Q.L."/>
            <person name="Wang Y."/>
            <person name="Zhao H.B."/>
            <person name="Yang W.F."/>
            <person name="Wang G.Y."/>
            <person name="Li Y.H."/>
            <person name="Zhan D.L."/>
            <person name="Shen Y.T."/>
            <person name="Niu Q.F."/>
            <person name="Chang L."/>
            <person name="Qiu J."/>
            <person name="Zhao L."/>
            <person name="Xie H.B."/>
            <person name="Fu W.Y."/>
            <person name="Jin J."/>
            <person name="Li X.W."/>
            <person name="Jiao Y."/>
            <person name="Zhou C.C."/>
            <person name="Tu T."/>
            <person name="Chai C.Y."/>
            <person name="Gao J.L."/>
            <person name="Fan L.J."/>
            <person name="van de Weg E."/>
            <person name="Wang J.Y."/>
            <person name="Gao Z.S."/>
        </authorList>
    </citation>
    <scope>NUCLEOTIDE SEQUENCE [LARGE SCALE GENOMIC DNA]</scope>
    <source>
        <tissue evidence="10">Leaves</tissue>
    </source>
</reference>
<evidence type="ECO:0000256" key="5">
    <source>
        <dbReference type="ARBA" id="ARBA00022692"/>
    </source>
</evidence>
<keyword evidence="4 8" id="KW-1003">Cell membrane</keyword>
<comment type="similarity">
    <text evidence="2 8">Belongs to the Casparian strip membrane proteins (CASP) family.</text>
</comment>